<dbReference type="OrthoDB" id="1641132at2759"/>
<keyword evidence="4 5" id="KW-0472">Membrane</keyword>
<name>I1RM76_GIBZE</name>
<dbReference type="InterPro" id="IPR053009">
    <property type="entry name" value="Xanthocillin_Biosynth-Assoc"/>
</dbReference>
<sequence length="139" mass="15638">MAIVTALLAPIHLFSFSALLGSQLYQTFIVTKVTFQRLPRAPFINLQKYLFPIYFQSQTVLLFLSAATLPPTRKLMLYRAEQGIANAKMASPEDSGPVMQILKKRFGTAHAMSIHLNLIGLGAHLWYTWRLASRLDTSL</sequence>
<feature type="transmembrane region" description="Helical" evidence="5">
    <location>
        <begin position="109"/>
        <end position="129"/>
    </location>
</feature>
<keyword evidence="3 5" id="KW-1133">Transmembrane helix</keyword>
<keyword evidence="2 5" id="KW-0812">Transmembrane</keyword>
<protein>
    <recommendedName>
        <fullName evidence="6">TMEM205-like domain-containing protein</fullName>
    </recommendedName>
</protein>
<dbReference type="EnsemblFungi" id="CEF88035">
    <property type="protein sequence ID" value="CEF88035"/>
    <property type="gene ID" value="FGRRES_05059"/>
</dbReference>
<dbReference type="PANTHER" id="PTHR23241:SF102">
    <property type="entry name" value="LD23009P"/>
    <property type="match status" value="1"/>
</dbReference>
<dbReference type="GeneID" id="23552254"/>
<feature type="domain" description="TMEM205-like" evidence="6">
    <location>
        <begin position="15"/>
        <end position="73"/>
    </location>
</feature>
<dbReference type="EMBL" id="HG970334">
    <property type="status" value="NOT_ANNOTATED_CDS"/>
    <property type="molecule type" value="Genomic_DNA"/>
</dbReference>
<evidence type="ECO:0000256" key="2">
    <source>
        <dbReference type="ARBA" id="ARBA00022692"/>
    </source>
</evidence>
<proteinExistence type="predicted"/>
<reference evidence="7" key="2">
    <citation type="journal article" date="2010" name="Nature">
        <title>Comparative genomics reveals mobile pathogenicity chromosomes in Fusarium.</title>
        <authorList>
            <person name="Ma L.J."/>
            <person name="van der Does H.C."/>
            <person name="Borkovich K.A."/>
            <person name="Coleman J.J."/>
            <person name="Daboussi M.J."/>
            <person name="Di Pietro A."/>
            <person name="Dufresne M."/>
            <person name="Freitag M."/>
            <person name="Grabherr M."/>
            <person name="Henrissat B."/>
            <person name="Houterman P.M."/>
            <person name="Kang S."/>
            <person name="Shim W.B."/>
            <person name="Woloshuk C."/>
            <person name="Xie X."/>
            <person name="Xu J.R."/>
            <person name="Antoniw J."/>
            <person name="Baker S.E."/>
            <person name="Bluhm B.H."/>
            <person name="Breakspear A."/>
            <person name="Brown D.W."/>
            <person name="Butchko R.A."/>
            <person name="Chapman S."/>
            <person name="Coulson R."/>
            <person name="Coutinho P.M."/>
            <person name="Danchin E.G."/>
            <person name="Diener A."/>
            <person name="Gale L.R."/>
            <person name="Gardiner D.M."/>
            <person name="Goff S."/>
            <person name="Hammond-Kosack K.E."/>
            <person name="Hilburn K."/>
            <person name="Hua-Van A."/>
            <person name="Jonkers W."/>
            <person name="Kazan K."/>
            <person name="Kodira C.D."/>
            <person name="Koehrsen M."/>
            <person name="Kumar L."/>
            <person name="Lee Y.H."/>
            <person name="Li L."/>
            <person name="Manners J.M."/>
            <person name="Miranda-Saavedra D."/>
            <person name="Mukherjee M."/>
            <person name="Park G."/>
            <person name="Park J."/>
            <person name="Park S.Y."/>
            <person name="Proctor R.H."/>
            <person name="Regev A."/>
            <person name="Ruiz-Roldan M.C."/>
            <person name="Sain D."/>
            <person name="Sakthikumar S."/>
            <person name="Sykes S."/>
            <person name="Schwartz D.C."/>
            <person name="Turgeon B.G."/>
            <person name="Wapinski I."/>
            <person name="Yoder O."/>
            <person name="Young S."/>
            <person name="Zeng Q."/>
            <person name="Zhou S."/>
            <person name="Galagan J."/>
            <person name="Cuomo C.A."/>
            <person name="Kistler H.C."/>
            <person name="Rep M."/>
        </authorList>
    </citation>
    <scope>GENOME REANNOTATION</scope>
    <source>
        <strain evidence="7">PH-1 / ATCC MYA-4620 / FGSC 9075 / NRRL 31084</strain>
    </source>
</reference>
<reference evidence="7" key="3">
    <citation type="submission" date="2017-01" db="UniProtKB">
        <authorList>
            <consortium name="EnsemblFungi"/>
        </authorList>
    </citation>
    <scope>IDENTIFICATION</scope>
    <source>
        <strain evidence="7">PH-1 / ATCC MYA-4620 / FGSC 9075 / NRRL 31084</strain>
    </source>
</reference>
<dbReference type="HOGENOM" id="CLU_094297_2_1_1"/>
<dbReference type="GO" id="GO:0016020">
    <property type="term" value="C:membrane"/>
    <property type="evidence" value="ECO:0007669"/>
    <property type="project" value="UniProtKB-SubCell"/>
</dbReference>
<organism evidence="7">
    <name type="scientific">Gibberella zeae (strain ATCC MYA-4620 / CBS 123657 / FGSC 9075 / NRRL 31084 / PH-1)</name>
    <name type="common">Wheat head blight fungus</name>
    <name type="synonym">Fusarium graminearum</name>
    <dbReference type="NCBI Taxonomy" id="229533"/>
    <lineage>
        <taxon>Eukaryota</taxon>
        <taxon>Fungi</taxon>
        <taxon>Dikarya</taxon>
        <taxon>Ascomycota</taxon>
        <taxon>Pezizomycotina</taxon>
        <taxon>Sordariomycetes</taxon>
        <taxon>Hypocreomycetidae</taxon>
        <taxon>Hypocreales</taxon>
        <taxon>Nectriaceae</taxon>
        <taxon>Fusarium</taxon>
    </lineage>
</organism>
<evidence type="ECO:0000313" key="7">
    <source>
        <dbReference type="EnsemblFungi" id="CEF88035"/>
    </source>
</evidence>
<reference evidence="7" key="1">
    <citation type="journal article" date="2007" name="Science">
        <title>The Fusarium graminearum genome reveals a link between localized polymorphism and pathogen specialization.</title>
        <authorList>
            <person name="Cuomo C.A."/>
            <person name="Gueldener U."/>
            <person name="Xu J.-R."/>
            <person name="Trail F."/>
            <person name="Turgeon B.G."/>
            <person name="Di Pietro A."/>
            <person name="Walton J.D."/>
            <person name="Ma L.-J."/>
            <person name="Baker S.E."/>
            <person name="Rep M."/>
            <person name="Adam G."/>
            <person name="Antoniw J."/>
            <person name="Baldwin T."/>
            <person name="Calvo S.E."/>
            <person name="Chang Y.-L."/>
            <person name="DeCaprio D."/>
            <person name="Gale L.R."/>
            <person name="Gnerre S."/>
            <person name="Goswami R.S."/>
            <person name="Hammond-Kosack K."/>
            <person name="Harris L.J."/>
            <person name="Hilburn K."/>
            <person name="Kennell J.C."/>
            <person name="Kroken S."/>
            <person name="Magnuson J.K."/>
            <person name="Mannhaupt G."/>
            <person name="Mauceli E.W."/>
            <person name="Mewes H.-W."/>
            <person name="Mitterbauer R."/>
            <person name="Muehlbauer G."/>
            <person name="Muensterkoetter M."/>
            <person name="Nelson D."/>
            <person name="O'Donnell K."/>
            <person name="Ouellet T."/>
            <person name="Qi W."/>
            <person name="Quesneville H."/>
            <person name="Roncero M.I.G."/>
            <person name="Seong K.-Y."/>
            <person name="Tetko I.V."/>
            <person name="Urban M."/>
            <person name="Waalwijk C."/>
            <person name="Ward T.J."/>
            <person name="Yao J."/>
            <person name="Birren B.W."/>
            <person name="Kistler H.C."/>
        </authorList>
    </citation>
    <scope>NUCLEOTIDE SEQUENCE [LARGE SCALE GENOMIC DNA]</scope>
    <source>
        <strain evidence="7">PH-1 / ATCC MYA-4620 / FGSC 9075 / NRRL 31084</strain>
    </source>
</reference>
<feature type="transmembrane region" description="Helical" evidence="5">
    <location>
        <begin position="46"/>
        <end position="69"/>
    </location>
</feature>
<dbReference type="AlphaFoldDB" id="I1RM76"/>
<evidence type="ECO:0000256" key="5">
    <source>
        <dbReference type="SAM" id="Phobius"/>
    </source>
</evidence>
<comment type="subcellular location">
    <subcellularLocation>
        <location evidence="1">Membrane</location>
    </subcellularLocation>
</comment>
<evidence type="ECO:0000256" key="4">
    <source>
        <dbReference type="ARBA" id="ARBA00023136"/>
    </source>
</evidence>
<dbReference type="PANTHER" id="PTHR23241">
    <property type="entry name" value="LATE EMBRYOGENESIS ABUNDANT PLANTS LEA-RELATED"/>
    <property type="match status" value="1"/>
</dbReference>
<dbReference type="Pfam" id="PF13664">
    <property type="entry name" value="DUF4149"/>
    <property type="match status" value="1"/>
</dbReference>
<dbReference type="RefSeq" id="XP_011323543.1">
    <property type="nucleotide sequence ID" value="XM_011325241.1"/>
</dbReference>
<accession>I1RM76</accession>
<dbReference type="KEGG" id="fgr:FGSG_05059"/>
<evidence type="ECO:0000256" key="3">
    <source>
        <dbReference type="ARBA" id="ARBA00022989"/>
    </source>
</evidence>
<evidence type="ECO:0000256" key="1">
    <source>
        <dbReference type="ARBA" id="ARBA00004370"/>
    </source>
</evidence>
<evidence type="ECO:0000259" key="6">
    <source>
        <dbReference type="Pfam" id="PF13664"/>
    </source>
</evidence>
<dbReference type="InterPro" id="IPR025423">
    <property type="entry name" value="TMEM205-like"/>
</dbReference>